<reference evidence="3 4" key="1">
    <citation type="submission" date="2017-05" db="EMBL/GenBank/DDBJ databases">
        <authorList>
            <person name="Varghese N."/>
            <person name="Submissions S."/>
        </authorList>
    </citation>
    <scope>NUCLEOTIDE SEQUENCE [LARGE SCALE GENOMIC DNA]</scope>
    <source>
        <strain evidence="3 4">DSM 21342</strain>
    </source>
</reference>
<name>A0A521BC74_9SPHI</name>
<dbReference type="GO" id="GO:0004331">
    <property type="term" value="F:fructose-2,6-bisphosphate 2-phosphatase activity"/>
    <property type="evidence" value="ECO:0007669"/>
    <property type="project" value="TreeGrafter"/>
</dbReference>
<dbReference type="CDD" id="cd07067">
    <property type="entry name" value="HP_PGM_like"/>
    <property type="match status" value="1"/>
</dbReference>
<proteinExistence type="predicted"/>
<dbReference type="GO" id="GO:0005829">
    <property type="term" value="C:cytosol"/>
    <property type="evidence" value="ECO:0007669"/>
    <property type="project" value="TreeGrafter"/>
</dbReference>
<dbReference type="SMART" id="SM00855">
    <property type="entry name" value="PGAM"/>
    <property type="match status" value="1"/>
</dbReference>
<keyword evidence="4" id="KW-1185">Reference proteome</keyword>
<dbReference type="PANTHER" id="PTHR46517:SF1">
    <property type="entry name" value="FRUCTOSE-2,6-BISPHOSPHATASE TIGAR"/>
    <property type="match status" value="1"/>
</dbReference>
<evidence type="ECO:0000313" key="4">
    <source>
        <dbReference type="Proteomes" id="UP000315971"/>
    </source>
</evidence>
<dbReference type="InterPro" id="IPR051695">
    <property type="entry name" value="Phosphoglycerate_Mutase"/>
</dbReference>
<dbReference type="GO" id="GO:0045820">
    <property type="term" value="P:negative regulation of glycolytic process"/>
    <property type="evidence" value="ECO:0007669"/>
    <property type="project" value="TreeGrafter"/>
</dbReference>
<dbReference type="Proteomes" id="UP000315971">
    <property type="component" value="Unassembled WGS sequence"/>
</dbReference>
<dbReference type="SUPFAM" id="SSF53254">
    <property type="entry name" value="Phosphoglycerate mutase-like"/>
    <property type="match status" value="1"/>
</dbReference>
<accession>A0A521BC74</accession>
<dbReference type="Pfam" id="PF00300">
    <property type="entry name" value="His_Phos_1"/>
    <property type="match status" value="1"/>
</dbReference>
<dbReference type="PROSITE" id="PS00175">
    <property type="entry name" value="PG_MUTASE"/>
    <property type="match status" value="1"/>
</dbReference>
<dbReference type="PANTHER" id="PTHR46517">
    <property type="entry name" value="FRUCTOSE-2,6-BISPHOSPHATASE TIGAR"/>
    <property type="match status" value="1"/>
</dbReference>
<dbReference type="InterPro" id="IPR013078">
    <property type="entry name" value="His_Pase_superF_clade-1"/>
</dbReference>
<evidence type="ECO:0000256" key="2">
    <source>
        <dbReference type="PIRSR" id="PIRSR613078-2"/>
    </source>
</evidence>
<dbReference type="RefSeq" id="WP_142601512.1">
    <property type="nucleotide sequence ID" value="NZ_FXSZ01000002.1"/>
</dbReference>
<dbReference type="OrthoDB" id="9782128at2"/>
<gene>
    <name evidence="3" type="ORF">SAMN06265350_10276</name>
</gene>
<protein>
    <submittedName>
        <fullName evidence="3">Probable phosphoglycerate mutase</fullName>
    </submittedName>
</protein>
<dbReference type="AlphaFoldDB" id="A0A521BC74"/>
<organism evidence="3 4">
    <name type="scientific">Solitalea koreensis</name>
    <dbReference type="NCBI Taxonomy" id="543615"/>
    <lineage>
        <taxon>Bacteria</taxon>
        <taxon>Pseudomonadati</taxon>
        <taxon>Bacteroidota</taxon>
        <taxon>Sphingobacteriia</taxon>
        <taxon>Sphingobacteriales</taxon>
        <taxon>Sphingobacteriaceae</taxon>
        <taxon>Solitalea</taxon>
    </lineage>
</organism>
<feature type="binding site" evidence="2">
    <location>
        <begin position="30"/>
        <end position="37"/>
    </location>
    <ligand>
        <name>substrate</name>
    </ligand>
</feature>
<evidence type="ECO:0000313" key="3">
    <source>
        <dbReference type="EMBL" id="SMO44571.1"/>
    </source>
</evidence>
<dbReference type="InterPro" id="IPR001345">
    <property type="entry name" value="PG/BPGM_mutase_AS"/>
</dbReference>
<sequence>MKEILGDHPAFMDTEHSSPRNYKKVLYILRHGETDYNQKGIVQGRGVNTDLNDTGRQQAQKFFEAHKHIHFDKIYTSTLKRTHQTVAYFLDKGIAWEQHSGLDELDWGENEGRPNSPDVQNSFHSITGMWTEGNYEVRFPGGESPLDVSERQREALQHILSKEDEQHVLVCMHGRAMRILLCQLTNLELRNMDSFIHQNTSLYKLGFDGERFELLAFNSIDHLEDL</sequence>
<dbReference type="GO" id="GO:0043456">
    <property type="term" value="P:regulation of pentose-phosphate shunt"/>
    <property type="evidence" value="ECO:0007669"/>
    <property type="project" value="TreeGrafter"/>
</dbReference>
<feature type="binding site" evidence="2">
    <location>
        <position position="81"/>
    </location>
    <ligand>
        <name>substrate</name>
    </ligand>
</feature>
<evidence type="ECO:0000256" key="1">
    <source>
        <dbReference type="ARBA" id="ARBA00022801"/>
    </source>
</evidence>
<dbReference type="InterPro" id="IPR029033">
    <property type="entry name" value="His_PPase_superfam"/>
</dbReference>
<dbReference type="Gene3D" id="3.40.50.1240">
    <property type="entry name" value="Phosphoglycerate mutase-like"/>
    <property type="match status" value="1"/>
</dbReference>
<dbReference type="EMBL" id="FXSZ01000002">
    <property type="protein sequence ID" value="SMO44571.1"/>
    <property type="molecule type" value="Genomic_DNA"/>
</dbReference>
<keyword evidence="1" id="KW-0378">Hydrolase</keyword>